<evidence type="ECO:0000313" key="2">
    <source>
        <dbReference type="EMBL" id="AHM05782.1"/>
    </source>
</evidence>
<dbReference type="InterPro" id="IPR011856">
    <property type="entry name" value="tRNA_endonuc-like_dom_sf"/>
</dbReference>
<organism evidence="2 3">
    <name type="scientific">Roseicyclus elongatus DSM 19469</name>
    <dbReference type="NCBI Taxonomy" id="1294273"/>
    <lineage>
        <taxon>Bacteria</taxon>
        <taxon>Pseudomonadati</taxon>
        <taxon>Pseudomonadota</taxon>
        <taxon>Alphaproteobacteria</taxon>
        <taxon>Rhodobacterales</taxon>
        <taxon>Roseobacteraceae</taxon>
        <taxon>Roseicyclus</taxon>
    </lineage>
</organism>
<evidence type="ECO:0000259" key="1">
    <source>
        <dbReference type="Pfam" id="PF14088"/>
    </source>
</evidence>
<protein>
    <submittedName>
        <fullName evidence="2">Putative inner membrane protein</fullName>
    </submittedName>
</protein>
<dbReference type="eggNOG" id="COG1637">
    <property type="taxonomic scope" value="Bacteria"/>
</dbReference>
<dbReference type="Proteomes" id="UP000019593">
    <property type="component" value="Chromosome"/>
</dbReference>
<proteinExistence type="predicted"/>
<feature type="domain" description="DUF4268" evidence="1">
    <location>
        <begin position="234"/>
        <end position="369"/>
    </location>
</feature>
<reference evidence="2 3" key="1">
    <citation type="submission" date="2013-03" db="EMBL/GenBank/DDBJ databases">
        <authorList>
            <person name="Fiebig A."/>
            <person name="Goeker M."/>
            <person name="Klenk H.-P.P."/>
        </authorList>
    </citation>
    <scope>NUCLEOTIDE SEQUENCE [LARGE SCALE GENOMIC DNA]</scope>
    <source>
        <strain evidence="3">DSM 19469</strain>
    </source>
</reference>
<dbReference type="GO" id="GO:0003676">
    <property type="term" value="F:nucleic acid binding"/>
    <property type="evidence" value="ECO:0007669"/>
    <property type="project" value="InterPro"/>
</dbReference>
<dbReference type="AlphaFoldDB" id="W8S6A4"/>
<sequence length="384" mass="44031">MFQIDRSANRLRKLERTSFSEVGFREREHLQEWLATMPDALCEAMSEGEDGLLIIQKEFDGFDGTRERLDLLALDRTGQLVIIENKLDDSGRDVVWQALKYAAYCSSLKKAEIVGIFQKYLDRQGGGDAAGLICEFLGEDTLDEVVLNDGTNQRVVFIAANFRREVTATVLWLREHQIDARCVKVVPYRFGEEIFVDLQQVIPTPEAADYMIRMAQKESEERSASTAQGHRHKVRLAFWQQALEKLREDGSSRHQNVSPTKENWLSVGTGVSGCSYTLVLLKSQVRVEVTIQRASAAENKWIFDQLFAQREVIEHEFGEKLDWHRNDDQKRCLINLSQPWDGFDSENWPDMISWMSGRVRRLEAAFAEPLTQLNQRLKAGEATI</sequence>
<dbReference type="EMBL" id="CP004372">
    <property type="protein sequence ID" value="AHM05782.1"/>
    <property type="molecule type" value="Genomic_DNA"/>
</dbReference>
<dbReference type="PATRIC" id="fig|1294273.3.peg.3484"/>
<dbReference type="KEGG" id="red:roselon_03527"/>
<dbReference type="Pfam" id="PF14088">
    <property type="entry name" value="DUF4268"/>
    <property type="match status" value="1"/>
</dbReference>
<accession>W8S6A4</accession>
<evidence type="ECO:0000313" key="3">
    <source>
        <dbReference type="Proteomes" id="UP000019593"/>
    </source>
</evidence>
<name>W8S6A4_9RHOB</name>
<keyword evidence="3" id="KW-1185">Reference proteome</keyword>
<dbReference type="InterPro" id="IPR025364">
    <property type="entry name" value="DUF4268"/>
</dbReference>
<gene>
    <name evidence="2" type="ORF">roselon_03527</name>
</gene>
<dbReference type="HOGENOM" id="CLU_064448_0_0_5"/>
<dbReference type="Gene3D" id="3.40.1350.10">
    <property type="match status" value="1"/>
</dbReference>
<dbReference type="OrthoDB" id="570199at2"/>
<dbReference type="STRING" id="1294273.roselon_03527"/>
<dbReference type="RefSeq" id="WP_025313398.1">
    <property type="nucleotide sequence ID" value="NZ_CP004372.1"/>
</dbReference>